<feature type="non-terminal residue" evidence="2">
    <location>
        <position position="334"/>
    </location>
</feature>
<dbReference type="Proteomes" id="UP000030748">
    <property type="component" value="Unassembled WGS sequence"/>
</dbReference>
<protein>
    <recommendedName>
        <fullName evidence="1">F-box domain-containing protein</fullName>
    </recommendedName>
</protein>
<name>A0A022Q1T0_ERYGU</name>
<dbReference type="PANTHER" id="PTHR13382">
    <property type="entry name" value="MITOCHONDRIAL ATP SYNTHASE COUPLING FACTOR B"/>
    <property type="match status" value="1"/>
</dbReference>
<evidence type="ECO:0000259" key="1">
    <source>
        <dbReference type="PROSITE" id="PS50181"/>
    </source>
</evidence>
<keyword evidence="3" id="KW-1185">Reference proteome</keyword>
<dbReference type="AlphaFoldDB" id="A0A022Q1T0"/>
<dbReference type="STRING" id="4155.A0A022Q1T0"/>
<accession>A0A022Q1T0</accession>
<dbReference type="GO" id="GO:0005737">
    <property type="term" value="C:cytoplasm"/>
    <property type="evidence" value="ECO:0000318"/>
    <property type="project" value="GO_Central"/>
</dbReference>
<dbReference type="InterPro" id="IPR036047">
    <property type="entry name" value="F-box-like_dom_sf"/>
</dbReference>
<proteinExistence type="predicted"/>
<dbReference type="PANTHER" id="PTHR13382:SF22">
    <property type="entry name" value="F-BOX PROTEIN SKIP14"/>
    <property type="match status" value="1"/>
</dbReference>
<organism evidence="2 3">
    <name type="scientific">Erythranthe guttata</name>
    <name type="common">Yellow monkey flower</name>
    <name type="synonym">Mimulus guttatus</name>
    <dbReference type="NCBI Taxonomy" id="4155"/>
    <lineage>
        <taxon>Eukaryota</taxon>
        <taxon>Viridiplantae</taxon>
        <taxon>Streptophyta</taxon>
        <taxon>Embryophyta</taxon>
        <taxon>Tracheophyta</taxon>
        <taxon>Spermatophyta</taxon>
        <taxon>Magnoliopsida</taxon>
        <taxon>eudicotyledons</taxon>
        <taxon>Gunneridae</taxon>
        <taxon>Pentapetalae</taxon>
        <taxon>asterids</taxon>
        <taxon>lamiids</taxon>
        <taxon>Lamiales</taxon>
        <taxon>Phrymaceae</taxon>
        <taxon>Erythranthe</taxon>
    </lineage>
</organism>
<dbReference type="eggNOG" id="ENOG502QRGM">
    <property type="taxonomic scope" value="Eukaryota"/>
</dbReference>
<dbReference type="PROSITE" id="PS50181">
    <property type="entry name" value="FBOX"/>
    <property type="match status" value="1"/>
</dbReference>
<dbReference type="Pfam" id="PF12937">
    <property type="entry name" value="F-box-like"/>
    <property type="match status" value="1"/>
</dbReference>
<dbReference type="SUPFAM" id="SSF81383">
    <property type="entry name" value="F-box domain"/>
    <property type="match status" value="1"/>
</dbReference>
<feature type="domain" description="F-box" evidence="1">
    <location>
        <begin position="231"/>
        <end position="278"/>
    </location>
</feature>
<evidence type="ECO:0000313" key="2">
    <source>
        <dbReference type="EMBL" id="EYU22562.1"/>
    </source>
</evidence>
<gene>
    <name evidence="2" type="ORF">MIMGU_mgv1a0062752mg</name>
</gene>
<reference evidence="2 3" key="1">
    <citation type="journal article" date="2013" name="Proc. Natl. Acad. Sci. U.S.A.">
        <title>Fine-scale variation in meiotic recombination in Mimulus inferred from population shotgun sequencing.</title>
        <authorList>
            <person name="Hellsten U."/>
            <person name="Wright K.M."/>
            <person name="Jenkins J."/>
            <person name="Shu S."/>
            <person name="Yuan Y."/>
            <person name="Wessler S.R."/>
            <person name="Schmutz J."/>
            <person name="Willis J.H."/>
            <person name="Rokhsar D.S."/>
        </authorList>
    </citation>
    <scope>NUCLEOTIDE SEQUENCE [LARGE SCALE GENOMIC DNA]</scope>
    <source>
        <strain evidence="3">cv. DUN x IM62</strain>
    </source>
</reference>
<dbReference type="EMBL" id="KI632201">
    <property type="protein sequence ID" value="EYU22562.1"/>
    <property type="molecule type" value="Genomic_DNA"/>
</dbReference>
<evidence type="ECO:0000313" key="3">
    <source>
        <dbReference type="Proteomes" id="UP000030748"/>
    </source>
</evidence>
<sequence length="334" mass="37773">MALNYSHRPSFPAHVSEDNLFSPMMNVSACLAEGVSETIDEGYARPWSTSWGEMEEWYFNCTSDRVHNNGSPEFNIDDVVNRLPIDPFRMGMGNTFTALTGWLEDLRFDYGGFTRGNIGISVPEDYGFSAGCSLIWKHYSAFQPFCGNNRFGDNLNVGIGSFLRNPQCYEKFYMDINSFMDGVQFRAELNTVSNPNQHGREGFRPACNREGILDFSDTSSELHFGEKVDVANESEAAPHEAMFFALRYLGVKDLLSVERVCRSLCSAVRGDPLLWMSIHIHEPLNEKITDDLLLQLARRAQGKLKCLSVMRCPKVTNDGIRRILETNTRLIKVS</sequence>
<dbReference type="InterPro" id="IPR050648">
    <property type="entry name" value="F-box_LRR-repeat"/>
</dbReference>
<dbReference type="InterPro" id="IPR001810">
    <property type="entry name" value="F-box_dom"/>
</dbReference>